<dbReference type="EMBL" id="CAJVPU010052465">
    <property type="protein sequence ID" value="CAG8763302.1"/>
    <property type="molecule type" value="Genomic_DNA"/>
</dbReference>
<reference evidence="1" key="1">
    <citation type="submission" date="2021-06" db="EMBL/GenBank/DDBJ databases">
        <authorList>
            <person name="Kallberg Y."/>
            <person name="Tangrot J."/>
            <person name="Rosling A."/>
        </authorList>
    </citation>
    <scope>NUCLEOTIDE SEQUENCE</scope>
    <source>
        <strain evidence="1">IL203A</strain>
    </source>
</reference>
<feature type="non-terminal residue" evidence="1">
    <location>
        <position position="1"/>
    </location>
</feature>
<evidence type="ECO:0000313" key="2">
    <source>
        <dbReference type="Proteomes" id="UP000789702"/>
    </source>
</evidence>
<sequence length="50" mass="5821">IIWNVLNNSSLMRHMYFGPGQAVTHKSEYWHGNLWSESPLYGQESITINN</sequence>
<proteinExistence type="predicted"/>
<gene>
    <name evidence="1" type="ORF">DHETER_LOCUS15402</name>
</gene>
<feature type="non-terminal residue" evidence="1">
    <location>
        <position position="50"/>
    </location>
</feature>
<protein>
    <submittedName>
        <fullName evidence="1">17149_t:CDS:1</fullName>
    </submittedName>
</protein>
<evidence type="ECO:0000313" key="1">
    <source>
        <dbReference type="EMBL" id="CAG8763302.1"/>
    </source>
</evidence>
<keyword evidence="2" id="KW-1185">Reference proteome</keyword>
<name>A0ACA9QR91_9GLOM</name>
<organism evidence="1 2">
    <name type="scientific">Dentiscutata heterogama</name>
    <dbReference type="NCBI Taxonomy" id="1316150"/>
    <lineage>
        <taxon>Eukaryota</taxon>
        <taxon>Fungi</taxon>
        <taxon>Fungi incertae sedis</taxon>
        <taxon>Mucoromycota</taxon>
        <taxon>Glomeromycotina</taxon>
        <taxon>Glomeromycetes</taxon>
        <taxon>Diversisporales</taxon>
        <taxon>Gigasporaceae</taxon>
        <taxon>Dentiscutata</taxon>
    </lineage>
</organism>
<comment type="caution">
    <text evidence="1">The sequence shown here is derived from an EMBL/GenBank/DDBJ whole genome shotgun (WGS) entry which is preliminary data.</text>
</comment>
<accession>A0ACA9QR91</accession>
<dbReference type="Proteomes" id="UP000789702">
    <property type="component" value="Unassembled WGS sequence"/>
</dbReference>